<dbReference type="GO" id="GO:0003677">
    <property type="term" value="F:DNA binding"/>
    <property type="evidence" value="ECO:0007669"/>
    <property type="project" value="UniProtKB-KW"/>
</dbReference>
<keyword evidence="3" id="KW-0238">DNA-binding</keyword>
<dbReference type="InterPro" id="IPR032874">
    <property type="entry name" value="DDE_dom"/>
</dbReference>
<evidence type="ECO:0000256" key="2">
    <source>
        <dbReference type="ARBA" id="ARBA00022578"/>
    </source>
</evidence>
<dbReference type="InterPro" id="IPR036397">
    <property type="entry name" value="RNaseH_sf"/>
</dbReference>
<evidence type="ECO:0000313" key="6">
    <source>
        <dbReference type="EMBL" id="CDI04383.1"/>
    </source>
</evidence>
<dbReference type="GO" id="GO:0015074">
    <property type="term" value="P:DNA integration"/>
    <property type="evidence" value="ECO:0007669"/>
    <property type="project" value="InterPro"/>
</dbReference>
<comment type="caution">
    <text evidence="6">The sequence shown here is derived from an EMBL/GenBank/DDBJ whole genome shotgun (WGS) entry which is preliminary data.</text>
</comment>
<dbReference type="Proteomes" id="UP000035760">
    <property type="component" value="Unassembled WGS sequence"/>
</dbReference>
<organism evidence="6 7">
    <name type="scientific">Candidatus Competibacter denitrificans Run_A_D11</name>
    <dbReference type="NCBI Taxonomy" id="1400863"/>
    <lineage>
        <taxon>Bacteria</taxon>
        <taxon>Pseudomonadati</taxon>
        <taxon>Pseudomonadota</taxon>
        <taxon>Gammaproteobacteria</taxon>
        <taxon>Candidatus Competibacteraceae</taxon>
        <taxon>Candidatus Competibacter</taxon>
    </lineage>
</organism>
<dbReference type="Pfam" id="PF13610">
    <property type="entry name" value="DDE_Tnp_IS240"/>
    <property type="match status" value="1"/>
</dbReference>
<dbReference type="RefSeq" id="WP_048676577.1">
    <property type="nucleotide sequence ID" value="NZ_CBTJ020000108.1"/>
</dbReference>
<dbReference type="PROSITE" id="PS50994">
    <property type="entry name" value="INTEGRASE"/>
    <property type="match status" value="1"/>
</dbReference>
<dbReference type="AlphaFoldDB" id="W6MEC7"/>
<dbReference type="InterPro" id="IPR047930">
    <property type="entry name" value="Transpos_IS6"/>
</dbReference>
<gene>
    <name evidence="6" type="ORF">BN873_950066</name>
</gene>
<keyword evidence="2" id="KW-0815">Transposition</keyword>
<dbReference type="InterPro" id="IPR001584">
    <property type="entry name" value="Integrase_cat-core"/>
</dbReference>
<proteinExistence type="predicted"/>
<reference evidence="6" key="2">
    <citation type="submission" date="2014-03" db="EMBL/GenBank/DDBJ databases">
        <title>Candidatus Competibacter-lineage genomes retrieved from metagenomes reveal functional metabolic diversity.</title>
        <authorList>
            <person name="McIlroy S.J."/>
            <person name="Albertsen M."/>
            <person name="Andresen E.K."/>
            <person name="Saunders A.M."/>
            <person name="Kristiansen R."/>
            <person name="Stokholm-Bjerregaard M."/>
            <person name="Nielsen K.L."/>
            <person name="Nielsen P.H."/>
        </authorList>
    </citation>
    <scope>NUCLEOTIDE SEQUENCE</scope>
    <source>
        <strain evidence="6">Run_A_D11</strain>
    </source>
</reference>
<dbReference type="EMBL" id="CBTJ020000108">
    <property type="protein sequence ID" value="CDI04383.1"/>
    <property type="molecule type" value="Genomic_DNA"/>
</dbReference>
<keyword evidence="7" id="KW-1185">Reference proteome</keyword>
<dbReference type="Gene3D" id="3.30.420.10">
    <property type="entry name" value="Ribonuclease H-like superfamily/Ribonuclease H"/>
    <property type="match status" value="1"/>
</dbReference>
<dbReference type="PANTHER" id="PTHR35528:SF3">
    <property type="entry name" value="BLL1675 PROTEIN"/>
    <property type="match status" value="1"/>
</dbReference>
<evidence type="ECO:0000259" key="5">
    <source>
        <dbReference type="PROSITE" id="PS50994"/>
    </source>
</evidence>
<dbReference type="NCBIfam" id="NF033587">
    <property type="entry name" value="transpos_IS6"/>
    <property type="match status" value="1"/>
</dbReference>
<comment type="function">
    <text evidence="1">Involved in the transposition of the insertion sequence.</text>
</comment>
<dbReference type="InterPro" id="IPR052183">
    <property type="entry name" value="IS_Transposase"/>
</dbReference>
<keyword evidence="4" id="KW-0233">DNA recombination</keyword>
<dbReference type="GO" id="GO:0032196">
    <property type="term" value="P:transposition"/>
    <property type="evidence" value="ECO:0007669"/>
    <property type="project" value="UniProtKB-KW"/>
</dbReference>
<accession>W6MEC7</accession>
<dbReference type="OrthoDB" id="4315389at2"/>
<sequence length="226" mass="26308">MIDFKGHRYEKEIILLCVRWYLAYPLSYRNLEEMMAERGVAVDHTNVYRWVQKFTPLLEACFRRGHKQPVGLSWRMDETYIKIKGQWNDLYRAVDKTGQTVDFLLTAHRDKKAALRFLKKAIRQHGRPTKVTIDQSGANTAALIALDANVNADSKIDIRQRKDLNNLIEQDHRAIKRLVRPILGFQTVRSARITLQDIELMHRIKKGQMQNSQDLSAAQQFYSLAA</sequence>
<dbReference type="SUPFAM" id="SSF53098">
    <property type="entry name" value="Ribonuclease H-like"/>
    <property type="match status" value="1"/>
</dbReference>
<dbReference type="InterPro" id="IPR012337">
    <property type="entry name" value="RNaseH-like_sf"/>
</dbReference>
<evidence type="ECO:0000256" key="3">
    <source>
        <dbReference type="ARBA" id="ARBA00023125"/>
    </source>
</evidence>
<dbReference type="GO" id="GO:0006310">
    <property type="term" value="P:DNA recombination"/>
    <property type="evidence" value="ECO:0007669"/>
    <property type="project" value="UniProtKB-KW"/>
</dbReference>
<evidence type="ECO:0000256" key="1">
    <source>
        <dbReference type="ARBA" id="ARBA00002286"/>
    </source>
</evidence>
<feature type="domain" description="Integrase catalytic" evidence="5">
    <location>
        <begin position="65"/>
        <end position="225"/>
    </location>
</feature>
<protein>
    <submittedName>
        <fullName evidence="6">Transposase</fullName>
    </submittedName>
</protein>
<evidence type="ECO:0000256" key="4">
    <source>
        <dbReference type="ARBA" id="ARBA00023172"/>
    </source>
</evidence>
<name>W6MEC7_9GAMM</name>
<reference evidence="6" key="1">
    <citation type="submission" date="2013-07" db="EMBL/GenBank/DDBJ databases">
        <authorList>
            <person name="McIlroy S."/>
        </authorList>
    </citation>
    <scope>NUCLEOTIDE SEQUENCE [LARGE SCALE GENOMIC DNA]</scope>
    <source>
        <strain evidence="6">Run_A_D11</strain>
    </source>
</reference>
<evidence type="ECO:0000313" key="7">
    <source>
        <dbReference type="Proteomes" id="UP000035760"/>
    </source>
</evidence>
<dbReference type="PANTHER" id="PTHR35528">
    <property type="entry name" value="BLL1675 PROTEIN"/>
    <property type="match status" value="1"/>
</dbReference>